<feature type="compositionally biased region" description="Polar residues" evidence="1">
    <location>
        <begin position="407"/>
        <end position="423"/>
    </location>
</feature>
<dbReference type="Pfam" id="PF13966">
    <property type="entry name" value="zf-RVT"/>
    <property type="match status" value="1"/>
</dbReference>
<sequence>MTIPMTMKKNMNGRNQRRSFLQLLEGTCHVGIFPRLAKASSHSILIIVSNHVDVLTYFAWKVDGFSGYLFFRANKEDIDSVNEKTAAKYGSVAAPIIVEKTTSSTMVAEPVWSRHVSQFWRNNNAWPGKLQRRPVVFSPVIQGTTVSLSSSLFLEICTPSWRFTPPWRFLLPLCVVLLLSAQGVPQHYWTANALRTIGEDVGSVELVDTEQIRVRVNINALQPLEQQIPILLPTGETTMVDLVYEKLEKHCFLCFSLLHEKKDCPSRVANTRRGSPEAENNKSTYRHRSEDDKRNPSSKRTLPTEYRGNRDKPQDRWDRRSQSRYEHRSQARQTSIRSPHHPRRKELPRASIASRLREPPSVFENRGPRRSSPNNSSRRYPQAPRREPYSARKSCNTEWRERRSPLGSRSFQATNGSPRASRNSDQRIVASQSERSPVTPPPAPESLPPPPPASLNNRAAHSSPKSRRPALERISLSDQPDISNHFPVGHLGESSSPFGRLQEVNIQYLGEEDQNLLGLNRTSTLVGASSNPIHPTLSHRLSLGEGVSLEASRRSALQRVEEAQPTITVSIQANPPKKKPAAKKKIAAPGLPRGARSPLQGASTRKRNTVRPKATAAARKRLCAEQLPYNKDPVTDSQCSTPALVVLPASKKAKTKAAPLSNASHGWRGILAGREILRKGLGWIVGDGEEISLWNSPWLSTSSPKCPLGPPNADSVHLRVKDLLCPLTHQWSLEAIRKFLPHHEENILSLVLSSSKRPDKLRWLPVKSGNYSSKSGYAVGRSGPALDVEDQFNWQTSIWKVKTSPKIRMFLWKSARRALPVGTALARRGIVAETECKRCGQLEDAIHIFFRCPFAAKVWDLAPIINKPTVDNSPSMKQLLTSARKSLSLPPVGLGVTPLYPWILWFLWKVRNYFVFEDQKLSEVETLQKAITEARSWQEAKLQQPSPKLPSRQDKVTEALGDAWLCFSDAAWKPDSLLGGMGWIVLTPQKILSLQGSTSRPFVSSALVAEALALKAGINAALASGVPRLACFSDCQELVLLLNSEGYANELDGILADIFLLKNCFISISFHFVSRSENAQADALAKAALLSCTFSSPAGV</sequence>
<dbReference type="InterPro" id="IPR026960">
    <property type="entry name" value="RVT-Znf"/>
</dbReference>
<feature type="compositionally biased region" description="Low complexity" evidence="1">
    <location>
        <begin position="370"/>
        <end position="379"/>
    </location>
</feature>
<gene>
    <name evidence="5" type="ORF">AARE701A_LOCUS3081</name>
</gene>
<dbReference type="Gene3D" id="3.40.50.720">
    <property type="entry name" value="NAD(P)-binding Rossmann-like Domain"/>
    <property type="match status" value="1"/>
</dbReference>
<evidence type="ECO:0000259" key="4">
    <source>
        <dbReference type="Pfam" id="PF14392"/>
    </source>
</evidence>
<dbReference type="InterPro" id="IPR012337">
    <property type="entry name" value="RNaseH-like_sf"/>
</dbReference>
<keyword evidence="6" id="KW-1185">Reference proteome</keyword>
<evidence type="ECO:0000259" key="3">
    <source>
        <dbReference type="Pfam" id="PF13966"/>
    </source>
</evidence>
<dbReference type="InterPro" id="IPR025836">
    <property type="entry name" value="Zn_knuckle_CX2CX4HX4C"/>
</dbReference>
<accession>A0A8S1ZII5</accession>
<feature type="region of interest" description="Disordered" evidence="1">
    <location>
        <begin position="568"/>
        <end position="615"/>
    </location>
</feature>
<dbReference type="InterPro" id="IPR036291">
    <property type="entry name" value="NAD(P)-bd_dom_sf"/>
</dbReference>
<feature type="compositionally biased region" description="Pro residues" evidence="1">
    <location>
        <begin position="438"/>
        <end position="453"/>
    </location>
</feature>
<dbReference type="PANTHER" id="PTHR47074">
    <property type="entry name" value="BNAC02G40300D PROTEIN"/>
    <property type="match status" value="1"/>
</dbReference>
<dbReference type="EMBL" id="LR999451">
    <property type="protein sequence ID" value="CAE5959570.1"/>
    <property type="molecule type" value="Genomic_DNA"/>
</dbReference>
<evidence type="ECO:0000313" key="6">
    <source>
        <dbReference type="Proteomes" id="UP000682877"/>
    </source>
</evidence>
<feature type="compositionally biased region" description="Basic residues" evidence="1">
    <location>
        <begin position="576"/>
        <end position="586"/>
    </location>
</feature>
<evidence type="ECO:0000256" key="1">
    <source>
        <dbReference type="SAM" id="MobiDB-lite"/>
    </source>
</evidence>
<name>A0A8S1ZII5_ARAAE</name>
<evidence type="ECO:0000313" key="5">
    <source>
        <dbReference type="EMBL" id="CAE5959570.1"/>
    </source>
</evidence>
<evidence type="ECO:0008006" key="7">
    <source>
        <dbReference type="Google" id="ProtNLM"/>
    </source>
</evidence>
<dbReference type="InterPro" id="IPR036397">
    <property type="entry name" value="RNaseH_sf"/>
</dbReference>
<dbReference type="Proteomes" id="UP000682877">
    <property type="component" value="Chromosome 1"/>
</dbReference>
<dbReference type="CDD" id="cd06222">
    <property type="entry name" value="RNase_H_like"/>
    <property type="match status" value="1"/>
</dbReference>
<reference evidence="5" key="1">
    <citation type="submission" date="2021-01" db="EMBL/GenBank/DDBJ databases">
        <authorList>
            <person name="Bezrukov I."/>
        </authorList>
    </citation>
    <scope>NUCLEOTIDE SEQUENCE</scope>
</reference>
<dbReference type="Gene3D" id="3.30.420.10">
    <property type="entry name" value="Ribonuclease H-like superfamily/Ribonuclease H"/>
    <property type="match status" value="1"/>
</dbReference>
<dbReference type="SUPFAM" id="SSF53098">
    <property type="entry name" value="Ribonuclease H-like"/>
    <property type="match status" value="1"/>
</dbReference>
<protein>
    <recommendedName>
        <fullName evidence="7">RNase H type-1 domain-containing protein</fullName>
    </recommendedName>
</protein>
<feature type="domain" description="RNase H type-1" evidence="2">
    <location>
        <begin position="968"/>
        <end position="1088"/>
    </location>
</feature>
<dbReference type="InterPro" id="IPR002156">
    <property type="entry name" value="RNaseH_domain"/>
</dbReference>
<dbReference type="SUPFAM" id="SSF51735">
    <property type="entry name" value="NAD(P)-binding Rossmann-fold domains"/>
    <property type="match status" value="1"/>
</dbReference>
<feature type="domain" description="Reverse transcriptase zinc-binding" evidence="3">
    <location>
        <begin position="771"/>
        <end position="859"/>
    </location>
</feature>
<dbReference type="GO" id="GO:0003676">
    <property type="term" value="F:nucleic acid binding"/>
    <property type="evidence" value="ECO:0007669"/>
    <property type="project" value="InterPro"/>
</dbReference>
<dbReference type="InterPro" id="IPR052929">
    <property type="entry name" value="RNase_H-like_EbsB-rel"/>
</dbReference>
<proteinExistence type="predicted"/>
<dbReference type="Pfam" id="PF14392">
    <property type="entry name" value="zf-CCHC_4"/>
    <property type="match status" value="1"/>
</dbReference>
<dbReference type="AlphaFoldDB" id="A0A8S1ZII5"/>
<dbReference type="PANTHER" id="PTHR47074:SF49">
    <property type="entry name" value="POLYNUCLEOTIDYL TRANSFERASE, RIBONUCLEASE H-LIKE SUPERFAMILY PROTEIN"/>
    <property type="match status" value="1"/>
</dbReference>
<feature type="compositionally biased region" description="Basic and acidic residues" evidence="1">
    <location>
        <begin position="307"/>
        <end position="329"/>
    </location>
</feature>
<feature type="domain" description="Zinc knuckle CX2CX4HX4C" evidence="4">
    <location>
        <begin position="222"/>
        <end position="265"/>
    </location>
</feature>
<dbReference type="InterPro" id="IPR044730">
    <property type="entry name" value="RNase_H-like_dom_plant"/>
</dbReference>
<feature type="region of interest" description="Disordered" evidence="1">
    <location>
        <begin position="267"/>
        <end position="494"/>
    </location>
</feature>
<dbReference type="Pfam" id="PF13456">
    <property type="entry name" value="RVT_3"/>
    <property type="match status" value="1"/>
</dbReference>
<organism evidence="5 6">
    <name type="scientific">Arabidopsis arenosa</name>
    <name type="common">Sand rock-cress</name>
    <name type="synonym">Cardaminopsis arenosa</name>
    <dbReference type="NCBI Taxonomy" id="38785"/>
    <lineage>
        <taxon>Eukaryota</taxon>
        <taxon>Viridiplantae</taxon>
        <taxon>Streptophyta</taxon>
        <taxon>Embryophyta</taxon>
        <taxon>Tracheophyta</taxon>
        <taxon>Spermatophyta</taxon>
        <taxon>Magnoliopsida</taxon>
        <taxon>eudicotyledons</taxon>
        <taxon>Gunneridae</taxon>
        <taxon>Pentapetalae</taxon>
        <taxon>rosids</taxon>
        <taxon>malvids</taxon>
        <taxon>Brassicales</taxon>
        <taxon>Brassicaceae</taxon>
        <taxon>Camelineae</taxon>
        <taxon>Arabidopsis</taxon>
    </lineage>
</organism>
<evidence type="ECO:0000259" key="2">
    <source>
        <dbReference type="Pfam" id="PF13456"/>
    </source>
</evidence>
<dbReference type="GO" id="GO:0004523">
    <property type="term" value="F:RNA-DNA hybrid ribonuclease activity"/>
    <property type="evidence" value="ECO:0007669"/>
    <property type="project" value="InterPro"/>
</dbReference>